<dbReference type="PANTHER" id="PTHR42951:SF22">
    <property type="entry name" value="METALLO BETA-LACTAMASE SUPERFAMILY LIPOPROTEIN"/>
    <property type="match status" value="1"/>
</dbReference>
<dbReference type="InterPro" id="IPR050855">
    <property type="entry name" value="NDM-1-like"/>
</dbReference>
<evidence type="ECO:0000256" key="1">
    <source>
        <dbReference type="SAM" id="MobiDB-lite"/>
    </source>
</evidence>
<comment type="caution">
    <text evidence="4">The sequence shown here is derived from an EMBL/GenBank/DDBJ whole genome shotgun (WGS) entry which is preliminary data.</text>
</comment>
<dbReference type="Proteomes" id="UP000577956">
    <property type="component" value="Unassembled WGS sequence"/>
</dbReference>
<protein>
    <submittedName>
        <fullName evidence="4">Glyoxylase-like metal-dependent hydrolase (Beta-lactamase superfamily II)</fullName>
    </submittedName>
    <submittedName>
        <fullName evidence="3">MBL fold metallo-hydrolase</fullName>
    </submittedName>
</protein>
<dbReference type="GO" id="GO:0016787">
    <property type="term" value="F:hydrolase activity"/>
    <property type="evidence" value="ECO:0007669"/>
    <property type="project" value="UniProtKB-KW"/>
</dbReference>
<dbReference type="AlphaFoldDB" id="A0A7Y9FIQ0"/>
<dbReference type="SMART" id="SM00849">
    <property type="entry name" value="Lactamase_B"/>
    <property type="match status" value="1"/>
</dbReference>
<dbReference type="EMBL" id="JACCBK010000001">
    <property type="protein sequence ID" value="NYD87883.1"/>
    <property type="molecule type" value="Genomic_DNA"/>
</dbReference>
<evidence type="ECO:0000313" key="4">
    <source>
        <dbReference type="EMBL" id="NYD87883.1"/>
    </source>
</evidence>
<keyword evidence="6" id="KW-1185">Reference proteome</keyword>
<feature type="region of interest" description="Disordered" evidence="1">
    <location>
        <begin position="121"/>
        <end position="140"/>
    </location>
</feature>
<dbReference type="EMBL" id="BONN01000005">
    <property type="protein sequence ID" value="GIG32910.1"/>
    <property type="molecule type" value="Genomic_DNA"/>
</dbReference>
<dbReference type="SUPFAM" id="SSF56281">
    <property type="entry name" value="Metallo-hydrolase/oxidoreductase"/>
    <property type="match status" value="1"/>
</dbReference>
<dbReference type="Proteomes" id="UP000618382">
    <property type="component" value="Unassembled WGS sequence"/>
</dbReference>
<name>A0A7Y9FIQ0_9CELL</name>
<evidence type="ECO:0000313" key="5">
    <source>
        <dbReference type="Proteomes" id="UP000577956"/>
    </source>
</evidence>
<dbReference type="Gene3D" id="3.60.15.10">
    <property type="entry name" value="Ribonuclease Z/Hydroxyacylglutathione hydrolase-like"/>
    <property type="match status" value="1"/>
</dbReference>
<feature type="compositionally biased region" description="Low complexity" evidence="1">
    <location>
        <begin position="121"/>
        <end position="130"/>
    </location>
</feature>
<proteinExistence type="predicted"/>
<dbReference type="Pfam" id="PF00753">
    <property type="entry name" value="Lactamase_B"/>
    <property type="match status" value="1"/>
</dbReference>
<reference evidence="3 6" key="2">
    <citation type="submission" date="2021-01" db="EMBL/GenBank/DDBJ databases">
        <title>Whole genome shotgun sequence of Cellulomonas oligotrophica NBRC 109435.</title>
        <authorList>
            <person name="Komaki H."/>
            <person name="Tamura T."/>
        </authorList>
    </citation>
    <scope>NUCLEOTIDE SEQUENCE [LARGE SCALE GENOMIC DNA]</scope>
    <source>
        <strain evidence="3 6">NBRC 109435</strain>
    </source>
</reference>
<evidence type="ECO:0000313" key="6">
    <source>
        <dbReference type="Proteomes" id="UP000618382"/>
    </source>
</evidence>
<organism evidence="4 5">
    <name type="scientific">Cellulomonas oligotrophica</name>
    <dbReference type="NCBI Taxonomy" id="931536"/>
    <lineage>
        <taxon>Bacteria</taxon>
        <taxon>Bacillati</taxon>
        <taxon>Actinomycetota</taxon>
        <taxon>Actinomycetes</taxon>
        <taxon>Micrococcales</taxon>
        <taxon>Cellulomonadaceae</taxon>
        <taxon>Cellulomonas</taxon>
    </lineage>
</organism>
<evidence type="ECO:0000313" key="3">
    <source>
        <dbReference type="EMBL" id="GIG32910.1"/>
    </source>
</evidence>
<dbReference type="InterPro" id="IPR036866">
    <property type="entry name" value="RibonucZ/Hydroxyglut_hydro"/>
</dbReference>
<sequence length="276" mass="28589">MRLLRVADGVLVASSRTMSTTSTLLVTGGRGVLVDPAWWPDELSGIADDLDALDVRVTAGFSTHAHHDHLLWHPRFGAAPRWASTGTCAVATRDRAALLADLTAEGPWPADLVERFGDVRPLPGGSASPQGGAGGSGGAGTVLRVPEPFGADGPDEDLLAVVHDAHAPGHAALWAPARGVLLVGDMLSDVEVPLPFDPDDVPAYLAGLDALAPWVARADVLVPGHGAPTHDPVARLDADRRYLDAVLGGRTPDDPRLADPAARADHARLIAIVAGS</sequence>
<dbReference type="InterPro" id="IPR001279">
    <property type="entry name" value="Metallo-B-lactamas"/>
</dbReference>
<evidence type="ECO:0000259" key="2">
    <source>
        <dbReference type="SMART" id="SM00849"/>
    </source>
</evidence>
<keyword evidence="4" id="KW-0378">Hydrolase</keyword>
<reference evidence="4 5" key="1">
    <citation type="submission" date="2020-07" db="EMBL/GenBank/DDBJ databases">
        <title>Sequencing the genomes of 1000 actinobacteria strains.</title>
        <authorList>
            <person name="Klenk H.-P."/>
        </authorList>
    </citation>
    <scope>NUCLEOTIDE SEQUENCE [LARGE SCALE GENOMIC DNA]</scope>
    <source>
        <strain evidence="4 5">DSM 24482</strain>
    </source>
</reference>
<dbReference type="RefSeq" id="WP_140460191.1">
    <property type="nucleotide sequence ID" value="NZ_BAABFI010000013.1"/>
</dbReference>
<dbReference type="PANTHER" id="PTHR42951">
    <property type="entry name" value="METALLO-BETA-LACTAMASE DOMAIN-CONTAINING"/>
    <property type="match status" value="1"/>
</dbReference>
<feature type="compositionally biased region" description="Gly residues" evidence="1">
    <location>
        <begin position="131"/>
        <end position="140"/>
    </location>
</feature>
<feature type="domain" description="Metallo-beta-lactamase" evidence="2">
    <location>
        <begin position="19"/>
        <end position="225"/>
    </location>
</feature>
<accession>A0A7Y9FIQ0</accession>
<gene>
    <name evidence="4" type="ORF">BKA21_003432</name>
    <name evidence="3" type="ORF">Col01nite_20690</name>
</gene>